<keyword evidence="2 3" id="KW-0472">Membrane</keyword>
<feature type="transmembrane region" description="Helical" evidence="3">
    <location>
        <begin position="372"/>
        <end position="391"/>
    </location>
</feature>
<keyword evidence="3" id="KW-0812">Transmembrane</keyword>
<organism evidence="4 5">
    <name type="scientific">Brevibacillus fluminis</name>
    <dbReference type="NCBI Taxonomy" id="511487"/>
    <lineage>
        <taxon>Bacteria</taxon>
        <taxon>Bacillati</taxon>
        <taxon>Bacillota</taxon>
        <taxon>Bacilli</taxon>
        <taxon>Bacillales</taxon>
        <taxon>Paenibacillaceae</taxon>
        <taxon>Brevibacillus</taxon>
    </lineage>
</organism>
<name>A0A3M8CVJ6_9BACL</name>
<keyword evidence="3" id="KW-1133">Transmembrane helix</keyword>
<gene>
    <name evidence="4" type="ORF">EDM56_28315</name>
</gene>
<feature type="transmembrane region" description="Helical" evidence="3">
    <location>
        <begin position="434"/>
        <end position="457"/>
    </location>
</feature>
<feature type="transmembrane region" description="Helical" evidence="3">
    <location>
        <begin position="403"/>
        <end position="427"/>
    </location>
</feature>
<dbReference type="PANTHER" id="PTHR22550:SF5">
    <property type="entry name" value="LEUCINE ZIPPER PROTEIN 4"/>
    <property type="match status" value="1"/>
</dbReference>
<dbReference type="Proteomes" id="UP000271031">
    <property type="component" value="Unassembled WGS sequence"/>
</dbReference>
<protein>
    <submittedName>
        <fullName evidence="4">Spore germination protein</fullName>
    </submittedName>
</protein>
<dbReference type="OrthoDB" id="1726708at2"/>
<evidence type="ECO:0000313" key="4">
    <source>
        <dbReference type="EMBL" id="RNB79764.1"/>
    </source>
</evidence>
<evidence type="ECO:0000256" key="3">
    <source>
        <dbReference type="SAM" id="Phobius"/>
    </source>
</evidence>
<dbReference type="AlphaFoldDB" id="A0A3M8CVJ6"/>
<keyword evidence="5" id="KW-1185">Reference proteome</keyword>
<dbReference type="InterPro" id="IPR050768">
    <property type="entry name" value="UPF0353/GerABKA_families"/>
</dbReference>
<evidence type="ECO:0000256" key="2">
    <source>
        <dbReference type="ARBA" id="ARBA00023136"/>
    </source>
</evidence>
<reference evidence="4 5" key="1">
    <citation type="submission" date="2018-10" db="EMBL/GenBank/DDBJ databases">
        <title>Phylogenomics of Brevibacillus.</title>
        <authorList>
            <person name="Dunlap C."/>
        </authorList>
    </citation>
    <scope>NUCLEOTIDE SEQUENCE [LARGE SCALE GENOMIC DNA]</scope>
    <source>
        <strain evidence="4 5">JCM 15716</strain>
    </source>
</reference>
<dbReference type="GO" id="GO:0016020">
    <property type="term" value="C:membrane"/>
    <property type="evidence" value="ECO:0007669"/>
    <property type="project" value="InterPro"/>
</dbReference>
<dbReference type="PIRSF" id="PIRSF005690">
    <property type="entry name" value="GerBA"/>
    <property type="match status" value="1"/>
</dbReference>
<dbReference type="Pfam" id="PF03323">
    <property type="entry name" value="GerA"/>
    <property type="match status" value="1"/>
</dbReference>
<proteinExistence type="inferred from homology"/>
<dbReference type="GO" id="GO:0009847">
    <property type="term" value="P:spore germination"/>
    <property type="evidence" value="ECO:0007669"/>
    <property type="project" value="InterPro"/>
</dbReference>
<evidence type="ECO:0000313" key="5">
    <source>
        <dbReference type="Proteomes" id="UP000271031"/>
    </source>
</evidence>
<sequence>MLFHHIEDKMQPLNHIVVSRNLEDNTEKVREILGASDDLVVREFCVGAHEQVRAAVIYIDGLTNSEVINNFIIKSLMFETRDYEPNELFTEETLNEKFARFALTIGEIETVDNLSKAIKGLLAGDGIVLMDGSDKAIIPNVKGWEKRGVEEPESEHVVRGPRDGFSETLRVNTAQIRRRLQDPDLRVKNLTVGRRTNTNVALVYIESVADPDLVKEVERRIREIEIDGALESGYIEQFIEDSHWSPFPQLQNTERPDKATSNILEGKVVIIVDGTPFVLIAPAVFTQFYQSPEDYYERFLIATLIRFIRIASMIIALLLPSLYIAFTAFHPEMIPSKLVIAMAAGRATVPFPSIVEALLMEITMEILREASVRLPGPIGPTIGIVGALVVGEAAVQAGIVSPIMVIIVALTTIGSFASPSYSAAIALRMLRFPIMFIASIFGLYGIMLVVILIVIHLCSLKSFGVPYITPFSPRKFLDMRDSIIRVPLYWMNRRPSFMSTGDTIRTTNTAGTENKIPPKL</sequence>
<comment type="caution">
    <text evidence="4">The sequence shown here is derived from an EMBL/GenBank/DDBJ whole genome shotgun (WGS) entry which is preliminary data.</text>
</comment>
<evidence type="ECO:0000256" key="1">
    <source>
        <dbReference type="ARBA" id="ARBA00005278"/>
    </source>
</evidence>
<accession>A0A3M8CVJ6</accession>
<dbReference type="PANTHER" id="PTHR22550">
    <property type="entry name" value="SPORE GERMINATION PROTEIN"/>
    <property type="match status" value="1"/>
</dbReference>
<feature type="transmembrane region" description="Helical" evidence="3">
    <location>
        <begin position="307"/>
        <end position="326"/>
    </location>
</feature>
<comment type="similarity">
    <text evidence="1">Belongs to the GerABKA family.</text>
</comment>
<dbReference type="InterPro" id="IPR004995">
    <property type="entry name" value="Spore_Ger"/>
</dbReference>
<dbReference type="EMBL" id="RHHQ01000027">
    <property type="protein sequence ID" value="RNB79764.1"/>
    <property type="molecule type" value="Genomic_DNA"/>
</dbReference>